<dbReference type="PANTHER" id="PTHR47843:SF2">
    <property type="entry name" value="BTB DOMAIN-CONTAINING PROTEIN"/>
    <property type="match status" value="1"/>
</dbReference>
<dbReference type="PANTHER" id="PTHR47843">
    <property type="entry name" value="BTB DOMAIN-CONTAINING PROTEIN-RELATED"/>
    <property type="match status" value="1"/>
</dbReference>
<comment type="caution">
    <text evidence="2">The sequence shown here is derived from an EMBL/GenBank/DDBJ whole genome shotgun (WGS) entry which is preliminary data.</text>
</comment>
<accession>A0A8H6KZF7</accession>
<evidence type="ECO:0000313" key="3">
    <source>
        <dbReference type="Proteomes" id="UP000593566"/>
    </source>
</evidence>
<dbReference type="EMBL" id="JACCJB010000002">
    <property type="protein sequence ID" value="KAF6229858.1"/>
    <property type="molecule type" value="Genomic_DNA"/>
</dbReference>
<dbReference type="RefSeq" id="XP_037157115.1">
    <property type="nucleotide sequence ID" value="XM_037295114.1"/>
</dbReference>
<dbReference type="Pfam" id="PF00651">
    <property type="entry name" value="BTB"/>
    <property type="match status" value="1"/>
</dbReference>
<keyword evidence="3" id="KW-1185">Reference proteome</keyword>
<dbReference type="GeneID" id="59332604"/>
<dbReference type="InterPro" id="IPR011333">
    <property type="entry name" value="SKP1/BTB/POZ_sf"/>
</dbReference>
<reference evidence="2 3" key="1">
    <citation type="journal article" date="2020" name="Genomics">
        <title>Complete, high-quality genomes from long-read metagenomic sequencing of two wolf lichen thalli reveals enigmatic genome architecture.</title>
        <authorList>
            <person name="McKenzie S.K."/>
            <person name="Walston R.F."/>
            <person name="Allen J.L."/>
        </authorList>
    </citation>
    <scope>NUCLEOTIDE SEQUENCE [LARGE SCALE GENOMIC DNA]</scope>
    <source>
        <strain evidence="2">WasteWater1</strain>
    </source>
</reference>
<organism evidence="2 3">
    <name type="scientific">Letharia lupina</name>
    <dbReference type="NCBI Taxonomy" id="560253"/>
    <lineage>
        <taxon>Eukaryota</taxon>
        <taxon>Fungi</taxon>
        <taxon>Dikarya</taxon>
        <taxon>Ascomycota</taxon>
        <taxon>Pezizomycotina</taxon>
        <taxon>Lecanoromycetes</taxon>
        <taxon>OSLEUM clade</taxon>
        <taxon>Lecanoromycetidae</taxon>
        <taxon>Lecanorales</taxon>
        <taxon>Lecanorineae</taxon>
        <taxon>Parmeliaceae</taxon>
        <taxon>Letharia</taxon>
    </lineage>
</organism>
<dbReference type="CDD" id="cd18186">
    <property type="entry name" value="BTB_POZ_ZBTB_KLHL-like"/>
    <property type="match status" value="1"/>
</dbReference>
<evidence type="ECO:0000313" key="2">
    <source>
        <dbReference type="EMBL" id="KAF6229858.1"/>
    </source>
</evidence>
<dbReference type="SMART" id="SM00225">
    <property type="entry name" value="BTB"/>
    <property type="match status" value="1"/>
</dbReference>
<dbReference type="SUPFAM" id="SSF54695">
    <property type="entry name" value="POZ domain"/>
    <property type="match status" value="1"/>
</dbReference>
<dbReference type="PROSITE" id="PS50097">
    <property type="entry name" value="BTB"/>
    <property type="match status" value="1"/>
</dbReference>
<dbReference type="InterPro" id="IPR000210">
    <property type="entry name" value="BTB/POZ_dom"/>
</dbReference>
<sequence length="235" mass="26936">MAPSTSPKTVTPAKRKFCEVSTVTLLVGKSKKPFHVHVNLLCDASPFFKAALAGKSKESSEKHMQLPEDDESTFELFVDWLYCQRYEMLPDDGDHEDDGGDNTDERFLQPFRLFVFADKYNVCKLKNLVIETLFVDGRGPLRGPGHRAIAYAYNHTTQGSGLRKLLADWYAWNIDLGWYEFQDIDAFLRQQPDFAPDVVLSFAKNLKWRHKQIHNPFAGDMPEEYKDKEGPGLQE</sequence>
<dbReference type="Proteomes" id="UP000593566">
    <property type="component" value="Unassembled WGS sequence"/>
</dbReference>
<dbReference type="AlphaFoldDB" id="A0A8H6KZF7"/>
<protein>
    <recommendedName>
        <fullName evidence="1">BTB domain-containing protein</fullName>
    </recommendedName>
</protein>
<evidence type="ECO:0000259" key="1">
    <source>
        <dbReference type="PROSITE" id="PS50097"/>
    </source>
</evidence>
<name>A0A8H6KZF7_9LECA</name>
<proteinExistence type="predicted"/>
<gene>
    <name evidence="2" type="ORF">HO133_004195</name>
</gene>
<dbReference type="Gene3D" id="3.30.710.10">
    <property type="entry name" value="Potassium Channel Kv1.1, Chain A"/>
    <property type="match status" value="1"/>
</dbReference>
<feature type="domain" description="BTB" evidence="1">
    <location>
        <begin position="21"/>
        <end position="90"/>
    </location>
</feature>